<accession>A0A1H1TYW0</accession>
<dbReference type="Pfam" id="PF02518">
    <property type="entry name" value="HATPase_c"/>
    <property type="match status" value="1"/>
</dbReference>
<dbReference type="CDD" id="cd16917">
    <property type="entry name" value="HATPase_UhpB-NarQ-NarX-like"/>
    <property type="match status" value="1"/>
</dbReference>
<dbReference type="Pfam" id="PF13185">
    <property type="entry name" value="GAF_2"/>
    <property type="match status" value="1"/>
</dbReference>
<evidence type="ECO:0000256" key="2">
    <source>
        <dbReference type="ARBA" id="ARBA00022777"/>
    </source>
</evidence>
<dbReference type="SUPFAM" id="SSF55781">
    <property type="entry name" value="GAF domain-like"/>
    <property type="match status" value="1"/>
</dbReference>
<dbReference type="InterPro" id="IPR050482">
    <property type="entry name" value="Sensor_HK_TwoCompSys"/>
</dbReference>
<dbReference type="STRING" id="117157.SAMN04489717_3397"/>
<feature type="domain" description="Histidine kinase/HSP90-like ATPase" evidence="5">
    <location>
        <begin position="308"/>
        <end position="397"/>
    </location>
</feature>
<gene>
    <name evidence="6" type="ORF">SAMN04489717_3397</name>
</gene>
<dbReference type="GO" id="GO:0046983">
    <property type="term" value="F:protein dimerization activity"/>
    <property type="evidence" value="ECO:0007669"/>
    <property type="project" value="InterPro"/>
</dbReference>
<dbReference type="SMART" id="SM00387">
    <property type="entry name" value="HATPase_c"/>
    <property type="match status" value="1"/>
</dbReference>
<evidence type="ECO:0000259" key="5">
    <source>
        <dbReference type="SMART" id="SM00387"/>
    </source>
</evidence>
<dbReference type="Proteomes" id="UP000198983">
    <property type="component" value="Chromosome I"/>
</dbReference>
<dbReference type="Gene3D" id="3.30.450.40">
    <property type="match status" value="1"/>
</dbReference>
<dbReference type="Pfam" id="PF07730">
    <property type="entry name" value="HisKA_3"/>
    <property type="match status" value="1"/>
</dbReference>
<dbReference type="InterPro" id="IPR011712">
    <property type="entry name" value="Sig_transdc_His_kin_sub3_dim/P"/>
</dbReference>
<feature type="region of interest" description="Disordered" evidence="4">
    <location>
        <begin position="1"/>
        <end position="22"/>
    </location>
</feature>
<keyword evidence="3" id="KW-0902">Two-component regulatory system</keyword>
<sequence length="404" mass="43600">MTRLLHSSVKMPTSTSGDEAHHRREAWLQATVEITSAMLAGTGTDELWSLIASRARAASNADVALVMLPTDDPNWLTTVAAAGEGADTLLGQRVPLNGSITGLTLTGEPQLWKDWAEHTDLYPPARSWVAPFGPGMGVPMVDPEGVRLGALGVAKRRGRPNFDDLDVAMLSSFASQAVLAKQQEEHRAQAEGLRLLEERDRIARDMHDHVLQELFAAGIRLQSMAAAADAEPRAQLRQRLLETVATLDDVIGQIRMTIFGLRPSPVPYQQPGDGVRQRVLDVVRDATPSLGYAPSIHFNGPIELVDDAITGDLLAVVREALSNTARHAHATQASVDITVNGSGLTVRVCDNGRGIGDTTRRSGLRNLRVRAERHHGTFTIDSPGEGADLTWNVPLPPERAGDPV</sequence>
<evidence type="ECO:0000313" key="7">
    <source>
        <dbReference type="Proteomes" id="UP000198983"/>
    </source>
</evidence>
<dbReference type="GO" id="GO:0016020">
    <property type="term" value="C:membrane"/>
    <property type="evidence" value="ECO:0007669"/>
    <property type="project" value="InterPro"/>
</dbReference>
<dbReference type="EMBL" id="LT629732">
    <property type="protein sequence ID" value="SDS65427.1"/>
    <property type="molecule type" value="Genomic_DNA"/>
</dbReference>
<keyword evidence="2 6" id="KW-0418">Kinase</keyword>
<evidence type="ECO:0000313" key="6">
    <source>
        <dbReference type="EMBL" id="SDS65427.1"/>
    </source>
</evidence>
<reference evidence="6 7" key="1">
    <citation type="submission" date="2016-10" db="EMBL/GenBank/DDBJ databases">
        <authorList>
            <person name="de Groot N.N."/>
        </authorList>
    </citation>
    <scope>NUCLEOTIDE SEQUENCE [LARGE SCALE GENOMIC DNA]</scope>
    <source>
        <strain evidence="6 7">DSM 22024</strain>
    </source>
</reference>
<protein>
    <submittedName>
        <fullName evidence="6">Histidine kinase-, DNA gyrase B-, and HSP90-like ATPase</fullName>
    </submittedName>
</protein>
<dbReference type="InterPro" id="IPR003018">
    <property type="entry name" value="GAF"/>
</dbReference>
<keyword evidence="1" id="KW-0808">Transferase</keyword>
<dbReference type="GO" id="GO:0000155">
    <property type="term" value="F:phosphorelay sensor kinase activity"/>
    <property type="evidence" value="ECO:0007669"/>
    <property type="project" value="InterPro"/>
</dbReference>
<dbReference type="InterPro" id="IPR036890">
    <property type="entry name" value="HATPase_C_sf"/>
</dbReference>
<organism evidence="6 7">
    <name type="scientific">Actinopolymorpha singaporensis</name>
    <dbReference type="NCBI Taxonomy" id="117157"/>
    <lineage>
        <taxon>Bacteria</taxon>
        <taxon>Bacillati</taxon>
        <taxon>Actinomycetota</taxon>
        <taxon>Actinomycetes</taxon>
        <taxon>Propionibacteriales</taxon>
        <taxon>Actinopolymorphaceae</taxon>
        <taxon>Actinopolymorpha</taxon>
    </lineage>
</organism>
<name>A0A1H1TYW0_9ACTN</name>
<evidence type="ECO:0000256" key="3">
    <source>
        <dbReference type="ARBA" id="ARBA00023012"/>
    </source>
</evidence>
<dbReference type="Gene3D" id="1.20.5.1930">
    <property type="match status" value="1"/>
</dbReference>
<dbReference type="PANTHER" id="PTHR24421">
    <property type="entry name" value="NITRATE/NITRITE SENSOR PROTEIN NARX-RELATED"/>
    <property type="match status" value="1"/>
</dbReference>
<evidence type="ECO:0000256" key="1">
    <source>
        <dbReference type="ARBA" id="ARBA00022679"/>
    </source>
</evidence>
<dbReference type="InterPro" id="IPR003594">
    <property type="entry name" value="HATPase_dom"/>
</dbReference>
<keyword evidence="7" id="KW-1185">Reference proteome</keyword>
<evidence type="ECO:0000256" key="4">
    <source>
        <dbReference type="SAM" id="MobiDB-lite"/>
    </source>
</evidence>
<dbReference type="AlphaFoldDB" id="A0A1H1TYW0"/>
<dbReference type="SUPFAM" id="SSF55874">
    <property type="entry name" value="ATPase domain of HSP90 chaperone/DNA topoisomerase II/histidine kinase"/>
    <property type="match status" value="1"/>
</dbReference>
<dbReference type="Gene3D" id="3.30.565.10">
    <property type="entry name" value="Histidine kinase-like ATPase, C-terminal domain"/>
    <property type="match status" value="1"/>
</dbReference>
<proteinExistence type="predicted"/>
<dbReference type="PANTHER" id="PTHR24421:SF56">
    <property type="entry name" value="OXYGEN SENSOR HISTIDINE KINASE RESPONSE REGULATOR DOST"/>
    <property type="match status" value="1"/>
</dbReference>
<dbReference type="InterPro" id="IPR029016">
    <property type="entry name" value="GAF-like_dom_sf"/>
</dbReference>